<evidence type="ECO:0008006" key="3">
    <source>
        <dbReference type="Google" id="ProtNLM"/>
    </source>
</evidence>
<dbReference type="InterPro" id="IPR011989">
    <property type="entry name" value="ARM-like"/>
</dbReference>
<dbReference type="RefSeq" id="WP_376805415.1">
    <property type="nucleotide sequence ID" value="NZ_JBHTAC010000004.1"/>
</dbReference>
<proteinExistence type="predicted"/>
<comment type="caution">
    <text evidence="1">The sequence shown here is derived from an EMBL/GenBank/DDBJ whole genome shotgun (WGS) entry which is preliminary data.</text>
</comment>
<accession>A0ABW2GV66</accession>
<dbReference type="SUPFAM" id="SSF48371">
    <property type="entry name" value="ARM repeat"/>
    <property type="match status" value="1"/>
</dbReference>
<dbReference type="InterPro" id="IPR016024">
    <property type="entry name" value="ARM-type_fold"/>
</dbReference>
<keyword evidence="2" id="KW-1185">Reference proteome</keyword>
<dbReference type="Gene3D" id="1.25.10.10">
    <property type="entry name" value="Leucine-rich Repeat Variant"/>
    <property type="match status" value="2"/>
</dbReference>
<reference evidence="2" key="1">
    <citation type="journal article" date="2019" name="Int. J. Syst. Evol. Microbiol.">
        <title>The Global Catalogue of Microorganisms (GCM) 10K type strain sequencing project: providing services to taxonomists for standard genome sequencing and annotation.</title>
        <authorList>
            <consortium name="The Broad Institute Genomics Platform"/>
            <consortium name="The Broad Institute Genome Sequencing Center for Infectious Disease"/>
            <person name="Wu L."/>
            <person name="Ma J."/>
        </authorList>
    </citation>
    <scope>NUCLEOTIDE SEQUENCE [LARGE SCALE GENOMIC DNA]</scope>
    <source>
        <strain evidence="2">CGMCC 1.9106</strain>
    </source>
</reference>
<dbReference type="Proteomes" id="UP001596392">
    <property type="component" value="Unassembled WGS sequence"/>
</dbReference>
<protein>
    <recommendedName>
        <fullName evidence="3">Leucine rich repeat (LRR) protein</fullName>
    </recommendedName>
</protein>
<evidence type="ECO:0000313" key="2">
    <source>
        <dbReference type="Proteomes" id="UP001596392"/>
    </source>
</evidence>
<dbReference type="EMBL" id="JBHTAC010000004">
    <property type="protein sequence ID" value="MFC7241978.1"/>
    <property type="molecule type" value="Genomic_DNA"/>
</dbReference>
<sequence length="453" mass="49871">MDQQVLQSLAGNPAAPEDVLVRLCHDRHLAGMVGVREGELPDAVVDAIADHHDPALITSLSRRDNVSAAMAHRLAEHPVAAIRQAWLGAPRRQLVDDRYLTIVELERLLGITRSASAAHPDPVVRAVAARCWFDPPADVHRALLSDRDPTVRTAAVSPRHPQVPVDLQPEFLRDPVTRPVLARYAELTAEQSLALAQDPDPEVRGGLAHHPALPPATREVLFTDPDELVQVTILQHPSLTEEERTRRYDVCKAAAAAGDEVAEMVVEFFDLFGPDWLRAAPLERRLAYLDSPFAAFREVVAWSRDLPPEAYARLDADPVHRVRSASAKRPDAPPALLEWMLRERGDSRKSRWRWSDHPNFPTEVLHTYAGHPDERVRSYAPRDPELPPEVLARLATDASAVVRHAVAADPGSPAEVIAALLMDPEPSVAAQAAANPRLPVTSMRSLLDRAGLP</sequence>
<gene>
    <name evidence="1" type="ORF">ACFQO7_05735</name>
</gene>
<evidence type="ECO:0000313" key="1">
    <source>
        <dbReference type="EMBL" id="MFC7241978.1"/>
    </source>
</evidence>
<organism evidence="1 2">
    <name type="scientific">Catellatospora aurea</name>
    <dbReference type="NCBI Taxonomy" id="1337874"/>
    <lineage>
        <taxon>Bacteria</taxon>
        <taxon>Bacillati</taxon>
        <taxon>Actinomycetota</taxon>
        <taxon>Actinomycetes</taxon>
        <taxon>Micromonosporales</taxon>
        <taxon>Micromonosporaceae</taxon>
        <taxon>Catellatospora</taxon>
    </lineage>
</organism>
<name>A0ABW2GV66_9ACTN</name>